<dbReference type="SUPFAM" id="SSF54211">
    <property type="entry name" value="Ribosomal protein S5 domain 2-like"/>
    <property type="match status" value="1"/>
</dbReference>
<organism evidence="9 10">
    <name type="scientific">Polysphondylium violaceum</name>
    <dbReference type="NCBI Taxonomy" id="133409"/>
    <lineage>
        <taxon>Eukaryota</taxon>
        <taxon>Amoebozoa</taxon>
        <taxon>Evosea</taxon>
        <taxon>Eumycetozoa</taxon>
        <taxon>Dictyostelia</taxon>
        <taxon>Dictyosteliales</taxon>
        <taxon>Dictyosteliaceae</taxon>
        <taxon>Polysphondylium</taxon>
    </lineage>
</organism>
<evidence type="ECO:0000313" key="10">
    <source>
        <dbReference type="Proteomes" id="UP000695562"/>
    </source>
</evidence>
<dbReference type="InterPro" id="IPR020568">
    <property type="entry name" value="Ribosomal_Su5_D2-typ_SF"/>
</dbReference>
<dbReference type="EMBL" id="AJWJ01000089">
    <property type="protein sequence ID" value="KAF2075705.1"/>
    <property type="molecule type" value="Genomic_DNA"/>
</dbReference>
<dbReference type="GO" id="GO:0000176">
    <property type="term" value="C:nuclear exosome (RNase complex)"/>
    <property type="evidence" value="ECO:0007669"/>
    <property type="project" value="TreeGrafter"/>
</dbReference>
<evidence type="ECO:0000256" key="6">
    <source>
        <dbReference type="SAM" id="MobiDB-lite"/>
    </source>
</evidence>
<dbReference type="AlphaFoldDB" id="A0A8J4V0I1"/>
<evidence type="ECO:0000256" key="5">
    <source>
        <dbReference type="ARBA" id="ARBA00023242"/>
    </source>
</evidence>
<evidence type="ECO:0000256" key="2">
    <source>
        <dbReference type="ARBA" id="ARBA00006678"/>
    </source>
</evidence>
<keyword evidence="4" id="KW-0271">Exosome</keyword>
<dbReference type="GO" id="GO:0000177">
    <property type="term" value="C:cytoplasmic exosome (RNase complex)"/>
    <property type="evidence" value="ECO:0007669"/>
    <property type="project" value="TreeGrafter"/>
</dbReference>
<dbReference type="GO" id="GO:0016075">
    <property type="term" value="P:rRNA catabolic process"/>
    <property type="evidence" value="ECO:0007669"/>
    <property type="project" value="TreeGrafter"/>
</dbReference>
<dbReference type="Proteomes" id="UP000695562">
    <property type="component" value="Unassembled WGS sequence"/>
</dbReference>
<dbReference type="CDD" id="cd11372">
    <property type="entry name" value="RNase_PH_RRP46"/>
    <property type="match status" value="1"/>
</dbReference>
<dbReference type="InterPro" id="IPR001247">
    <property type="entry name" value="ExoRNase_PH_dom1"/>
</dbReference>
<dbReference type="GO" id="GO:0071028">
    <property type="term" value="P:nuclear mRNA surveillance"/>
    <property type="evidence" value="ECO:0007669"/>
    <property type="project" value="TreeGrafter"/>
</dbReference>
<dbReference type="Pfam" id="PF03725">
    <property type="entry name" value="RNase_PH_C"/>
    <property type="match status" value="1"/>
</dbReference>
<comment type="caution">
    <text evidence="9">The sequence shown here is derived from an EMBL/GenBank/DDBJ whole genome shotgun (WGS) entry which is preliminary data.</text>
</comment>
<accession>A0A8J4V0I1</accession>
<comment type="subcellular location">
    <subcellularLocation>
        <location evidence="1">Nucleus</location>
    </subcellularLocation>
</comment>
<dbReference type="InterPro" id="IPR036345">
    <property type="entry name" value="ExoRNase_PH_dom2_sf"/>
</dbReference>
<proteinExistence type="inferred from homology"/>
<protein>
    <submittedName>
        <fullName evidence="9">Uncharacterized protein</fullName>
    </submittedName>
</protein>
<dbReference type="GO" id="GO:0005730">
    <property type="term" value="C:nucleolus"/>
    <property type="evidence" value="ECO:0007669"/>
    <property type="project" value="TreeGrafter"/>
</dbReference>
<gene>
    <name evidence="9" type="ORF">CYY_003019</name>
</gene>
<keyword evidence="10" id="KW-1185">Reference proteome</keyword>
<evidence type="ECO:0000256" key="4">
    <source>
        <dbReference type="ARBA" id="ARBA00022835"/>
    </source>
</evidence>
<dbReference type="InterPro" id="IPR015847">
    <property type="entry name" value="ExoRNase_PH_dom2"/>
</dbReference>
<dbReference type="InterPro" id="IPR027408">
    <property type="entry name" value="PNPase/RNase_PH_dom_sf"/>
</dbReference>
<evidence type="ECO:0000259" key="7">
    <source>
        <dbReference type="Pfam" id="PF01138"/>
    </source>
</evidence>
<reference evidence="9" key="1">
    <citation type="submission" date="2020-01" db="EMBL/GenBank/DDBJ databases">
        <title>Development of genomics and gene disruption for Polysphondylium violaceum indicates a role for the polyketide synthase stlB in stalk morphogenesis.</title>
        <authorList>
            <person name="Narita B."/>
            <person name="Kawabe Y."/>
            <person name="Kin K."/>
            <person name="Saito T."/>
            <person name="Gibbs R."/>
            <person name="Kuspa A."/>
            <person name="Muzny D."/>
            <person name="Queller D."/>
            <person name="Richards S."/>
            <person name="Strassman J."/>
            <person name="Sucgang R."/>
            <person name="Worley K."/>
            <person name="Schaap P."/>
        </authorList>
    </citation>
    <scope>NUCLEOTIDE SEQUENCE</scope>
    <source>
        <strain evidence="9">QSvi11</strain>
    </source>
</reference>
<evidence type="ECO:0000313" key="9">
    <source>
        <dbReference type="EMBL" id="KAF2075705.1"/>
    </source>
</evidence>
<dbReference type="SUPFAM" id="SSF55666">
    <property type="entry name" value="Ribonuclease PH domain 2-like"/>
    <property type="match status" value="1"/>
</dbReference>
<dbReference type="GO" id="GO:0071051">
    <property type="term" value="P:poly(A)-dependent snoRNA 3'-end processing"/>
    <property type="evidence" value="ECO:0007669"/>
    <property type="project" value="TreeGrafter"/>
</dbReference>
<keyword evidence="3" id="KW-0698">rRNA processing</keyword>
<evidence type="ECO:0000259" key="8">
    <source>
        <dbReference type="Pfam" id="PF03725"/>
    </source>
</evidence>
<dbReference type="FunFam" id="3.30.230.70:FF:000027">
    <property type="entry name" value="Exosome complex component RRP46"/>
    <property type="match status" value="1"/>
</dbReference>
<evidence type="ECO:0000256" key="3">
    <source>
        <dbReference type="ARBA" id="ARBA00022552"/>
    </source>
</evidence>
<comment type="similarity">
    <text evidence="2">Belongs to the RNase PH family.</text>
</comment>
<dbReference type="InterPro" id="IPR050080">
    <property type="entry name" value="RNase_PH"/>
</dbReference>
<dbReference type="GO" id="GO:0003723">
    <property type="term" value="F:RNA binding"/>
    <property type="evidence" value="ECO:0007669"/>
    <property type="project" value="TreeGrafter"/>
</dbReference>
<feature type="region of interest" description="Disordered" evidence="6">
    <location>
        <begin position="228"/>
        <end position="250"/>
    </location>
</feature>
<feature type="domain" description="Exoribonuclease phosphorolytic" evidence="8">
    <location>
        <begin position="139"/>
        <end position="207"/>
    </location>
</feature>
<evidence type="ECO:0000256" key="1">
    <source>
        <dbReference type="ARBA" id="ARBA00004123"/>
    </source>
</evidence>
<feature type="compositionally biased region" description="Basic and acidic residues" evidence="6">
    <location>
        <begin position="236"/>
        <end position="250"/>
    </location>
</feature>
<feature type="domain" description="Exoribonuclease phosphorolytic" evidence="7">
    <location>
        <begin position="14"/>
        <end position="135"/>
    </location>
</feature>
<dbReference type="Pfam" id="PF01138">
    <property type="entry name" value="RNase_PH"/>
    <property type="match status" value="1"/>
</dbReference>
<dbReference type="Gene3D" id="3.30.230.70">
    <property type="entry name" value="GHMP Kinase, N-terminal domain"/>
    <property type="match status" value="1"/>
</dbReference>
<keyword evidence="5" id="KW-0539">Nucleus</keyword>
<sequence length="250" mass="27985">MSQIKRLDGRFDNQIRPIETEQGLLNKADGSAKFTQNKSSVLAAVYGPIEVKNPRKEKILKSVVEVTFTPGLGNSSYQDKEKELLIRNAVESVILTTLHPRTQITVVIQVYSDDGSIISCSINAVCLALLDAGIEMNGMIGSVTLSYQSIDNQDIFYFDPDLLEEIESKAVAIFAFGNNSNNIIMSKVEGKLTEDLYFLAIKNAREACDKIIAFMKLAVKNRIMGNEQQQQQQQDQKIKKEEQQQDEAMK</sequence>
<dbReference type="OrthoDB" id="27298at2759"/>
<dbReference type="PANTHER" id="PTHR11953">
    <property type="entry name" value="EXOSOME COMPLEX COMPONENT"/>
    <property type="match status" value="1"/>
</dbReference>
<dbReference type="GO" id="GO:0006364">
    <property type="term" value="P:rRNA processing"/>
    <property type="evidence" value="ECO:0007669"/>
    <property type="project" value="UniProtKB-KW"/>
</dbReference>
<name>A0A8J4V0I1_9MYCE</name>
<dbReference type="PANTHER" id="PTHR11953:SF1">
    <property type="entry name" value="EXOSOME COMPLEX COMPONENT RRP46"/>
    <property type="match status" value="1"/>
</dbReference>
<dbReference type="GO" id="GO:0034475">
    <property type="term" value="P:U4 snRNA 3'-end processing"/>
    <property type="evidence" value="ECO:0007669"/>
    <property type="project" value="TreeGrafter"/>
</dbReference>